<keyword evidence="4" id="KW-1185">Reference proteome</keyword>
<dbReference type="SUPFAM" id="SSF55797">
    <property type="entry name" value="PR-1-like"/>
    <property type="match status" value="1"/>
</dbReference>
<dbReference type="InterPro" id="IPR014044">
    <property type="entry name" value="CAP_dom"/>
</dbReference>
<evidence type="ECO:0000313" key="3">
    <source>
        <dbReference type="EMBL" id="NRF68792.1"/>
    </source>
</evidence>
<dbReference type="EMBL" id="JABRWJ010000005">
    <property type="protein sequence ID" value="NRF68792.1"/>
    <property type="molecule type" value="Genomic_DNA"/>
</dbReference>
<dbReference type="PANTHER" id="PTHR31157:SF1">
    <property type="entry name" value="SCP DOMAIN-CONTAINING PROTEIN"/>
    <property type="match status" value="1"/>
</dbReference>
<dbReference type="InterPro" id="IPR035940">
    <property type="entry name" value="CAP_sf"/>
</dbReference>
<accession>A0ABX2EJG5</accession>
<feature type="chain" id="PRO_5046403997" evidence="1">
    <location>
        <begin position="18"/>
        <end position="245"/>
    </location>
</feature>
<dbReference type="Pfam" id="PF00188">
    <property type="entry name" value="CAP"/>
    <property type="match status" value="1"/>
</dbReference>
<comment type="caution">
    <text evidence="3">The sequence shown here is derived from an EMBL/GenBank/DDBJ whole genome shotgun (WGS) entry which is preliminary data.</text>
</comment>
<dbReference type="PANTHER" id="PTHR31157">
    <property type="entry name" value="SCP DOMAIN-CONTAINING PROTEIN"/>
    <property type="match status" value="1"/>
</dbReference>
<dbReference type="Gene3D" id="3.40.33.10">
    <property type="entry name" value="CAP"/>
    <property type="match status" value="1"/>
</dbReference>
<evidence type="ECO:0000259" key="2">
    <source>
        <dbReference type="Pfam" id="PF00188"/>
    </source>
</evidence>
<organism evidence="3 4">
    <name type="scientific">Pseudaquabacterium terrae</name>
    <dbReference type="NCBI Taxonomy" id="2732868"/>
    <lineage>
        <taxon>Bacteria</taxon>
        <taxon>Pseudomonadati</taxon>
        <taxon>Pseudomonadota</taxon>
        <taxon>Betaproteobacteria</taxon>
        <taxon>Burkholderiales</taxon>
        <taxon>Sphaerotilaceae</taxon>
        <taxon>Pseudaquabacterium</taxon>
    </lineage>
</organism>
<gene>
    <name evidence="3" type="ORF">HLB44_17505</name>
</gene>
<reference evidence="3 4" key="1">
    <citation type="submission" date="2020-05" db="EMBL/GenBank/DDBJ databases">
        <title>Aquincola sp. isolate from soil.</title>
        <authorList>
            <person name="Han J."/>
            <person name="Kim D.-U."/>
        </authorList>
    </citation>
    <scope>NUCLEOTIDE SEQUENCE [LARGE SCALE GENOMIC DNA]</scope>
    <source>
        <strain evidence="3 4">S2</strain>
    </source>
</reference>
<evidence type="ECO:0000256" key="1">
    <source>
        <dbReference type="SAM" id="SignalP"/>
    </source>
</evidence>
<dbReference type="RefSeq" id="WP_173124845.1">
    <property type="nucleotide sequence ID" value="NZ_JABRWJ010000005.1"/>
</dbReference>
<dbReference type="CDD" id="cd05379">
    <property type="entry name" value="CAP_bacterial"/>
    <property type="match status" value="1"/>
</dbReference>
<name>A0ABX2EJG5_9BURK</name>
<protein>
    <submittedName>
        <fullName evidence="3">CAP domain-containing protein</fullName>
    </submittedName>
</protein>
<feature type="signal peptide" evidence="1">
    <location>
        <begin position="1"/>
        <end position="17"/>
    </location>
</feature>
<sequence>MKLQHCTWIAATACALAAPAAARPPARQPALPEIEQRIVDGTNRLRQAAGRGAAAPNAQLEAAARGFAEFMARTDQYGHQADGRQAAQRTQERGYAHCMMAENIAYQFSSARFRSEELADQFVQGWRDSPGHRRNMLDPDATETGVAVARSPKSGRYYAVQLFARPQALRIRFEIGNRGNATVHYVLDEQSFELPPRVTRTHEQCRAARLVLRLPGDAEPVSLQPADGERWRVERTNARWHVQRG</sequence>
<proteinExistence type="predicted"/>
<keyword evidence="1" id="KW-0732">Signal</keyword>
<dbReference type="Proteomes" id="UP000737171">
    <property type="component" value="Unassembled WGS sequence"/>
</dbReference>
<feature type="domain" description="SCP" evidence="2">
    <location>
        <begin position="40"/>
        <end position="163"/>
    </location>
</feature>
<evidence type="ECO:0000313" key="4">
    <source>
        <dbReference type="Proteomes" id="UP000737171"/>
    </source>
</evidence>